<dbReference type="RefSeq" id="WP_338396329.1">
    <property type="nucleotide sequence ID" value="NZ_AP025327.1"/>
</dbReference>
<protein>
    <recommendedName>
        <fullName evidence="1">AAA domain-containing protein</fullName>
    </recommendedName>
</protein>
<sequence>MTKIISIINHKGGVGKTTITANLGSALARKGYSVLLVDFDPQANLSSHFGIEEEESTIADATITGETIWAVEAEKGLRLLPGSLRLSDAESHFAGKISQYTRLKKVLKSHAKDYDFVLVDCPPSLGFFTLNALTASTHIITPCEASKMASDGLGSIIQLVDDVKEDMNERLENLGVVISNRENRVVEKDFEAMIRDEYDTFESVITRRKHVKEASARQVSVFEYAPECVSVNEFSDLASELAGKLEMKKTESHV</sequence>
<keyword evidence="2" id="KW-0614">Plasmid</keyword>
<evidence type="ECO:0000259" key="1">
    <source>
        <dbReference type="Pfam" id="PF13614"/>
    </source>
</evidence>
<reference evidence="2 3" key="1">
    <citation type="submission" date="2021-12" db="EMBL/GenBank/DDBJ databases">
        <title>Genome sequencing of bacteria with rrn-lacking chromosome and rrn-plasmid.</title>
        <authorList>
            <person name="Anda M."/>
            <person name="Iwasaki W."/>
        </authorList>
    </citation>
    <scope>NUCLEOTIDE SEQUENCE [LARGE SCALE GENOMIC DNA]</scope>
    <source>
        <strain evidence="2 3">DSM 100852</strain>
        <plasmid evidence="2 3">pFA13</plasmid>
    </source>
</reference>
<proteinExistence type="predicted"/>
<organism evidence="2 3">
    <name type="scientific">Fulvitalea axinellae</name>
    <dbReference type="NCBI Taxonomy" id="1182444"/>
    <lineage>
        <taxon>Bacteria</taxon>
        <taxon>Pseudomonadati</taxon>
        <taxon>Bacteroidota</taxon>
        <taxon>Cytophagia</taxon>
        <taxon>Cytophagales</taxon>
        <taxon>Persicobacteraceae</taxon>
        <taxon>Fulvitalea</taxon>
    </lineage>
</organism>
<dbReference type="SUPFAM" id="SSF52540">
    <property type="entry name" value="P-loop containing nucleoside triphosphate hydrolases"/>
    <property type="match status" value="1"/>
</dbReference>
<dbReference type="PANTHER" id="PTHR13696">
    <property type="entry name" value="P-LOOP CONTAINING NUCLEOSIDE TRIPHOSPHATE HYDROLASE"/>
    <property type="match status" value="1"/>
</dbReference>
<dbReference type="FunFam" id="3.40.50.300:FF:000285">
    <property type="entry name" value="Sporulation initiation inhibitor Soj"/>
    <property type="match status" value="1"/>
</dbReference>
<dbReference type="InterPro" id="IPR050678">
    <property type="entry name" value="DNA_Partitioning_ATPase"/>
</dbReference>
<dbReference type="KEGG" id="fax:FUAX_55940"/>
<name>A0AAU9D6Z6_9BACT</name>
<feature type="domain" description="AAA" evidence="1">
    <location>
        <begin position="2"/>
        <end position="172"/>
    </location>
</feature>
<dbReference type="EMBL" id="AP025327">
    <property type="protein sequence ID" value="BDD13162.1"/>
    <property type="molecule type" value="Genomic_DNA"/>
</dbReference>
<geneLocation type="plasmid" evidence="2 3">
    <name>pFA13</name>
</geneLocation>
<dbReference type="CDD" id="cd02042">
    <property type="entry name" value="ParAB_family"/>
    <property type="match status" value="1"/>
</dbReference>
<dbReference type="AlphaFoldDB" id="A0AAU9D6Z6"/>
<dbReference type="Gene3D" id="3.40.50.300">
    <property type="entry name" value="P-loop containing nucleotide triphosphate hydrolases"/>
    <property type="match status" value="1"/>
</dbReference>
<dbReference type="PANTHER" id="PTHR13696:SF99">
    <property type="entry name" value="COBYRINIC ACID AC-DIAMIDE SYNTHASE"/>
    <property type="match status" value="1"/>
</dbReference>
<dbReference type="InterPro" id="IPR027417">
    <property type="entry name" value="P-loop_NTPase"/>
</dbReference>
<dbReference type="Pfam" id="PF13614">
    <property type="entry name" value="AAA_31"/>
    <property type="match status" value="1"/>
</dbReference>
<dbReference type="InterPro" id="IPR025669">
    <property type="entry name" value="AAA_dom"/>
</dbReference>
<evidence type="ECO:0000313" key="3">
    <source>
        <dbReference type="Proteomes" id="UP001348817"/>
    </source>
</evidence>
<gene>
    <name evidence="2" type="ORF">FUAX_55940</name>
</gene>
<keyword evidence="3" id="KW-1185">Reference proteome</keyword>
<accession>A0AAU9D6Z6</accession>
<evidence type="ECO:0000313" key="2">
    <source>
        <dbReference type="EMBL" id="BDD13162.1"/>
    </source>
</evidence>
<dbReference type="Proteomes" id="UP001348817">
    <property type="component" value="Plasmid pFA13"/>
</dbReference>
<dbReference type="PIRSF" id="PIRSF009320">
    <property type="entry name" value="Nuc_binding_HP_1000"/>
    <property type="match status" value="1"/>
</dbReference>